<name>A0A916WLK6_9MICO</name>
<feature type="compositionally biased region" description="Basic and acidic residues" evidence="1">
    <location>
        <begin position="53"/>
        <end position="69"/>
    </location>
</feature>
<dbReference type="AlphaFoldDB" id="A0A916WLK6"/>
<reference evidence="2" key="2">
    <citation type="submission" date="2020-09" db="EMBL/GenBank/DDBJ databases">
        <authorList>
            <person name="Sun Q."/>
            <person name="Zhou Y."/>
        </authorList>
    </citation>
    <scope>NUCLEOTIDE SEQUENCE</scope>
    <source>
        <strain evidence="2">CGMCC 1.12813</strain>
    </source>
</reference>
<evidence type="ECO:0000313" key="2">
    <source>
        <dbReference type="EMBL" id="GGB09543.1"/>
    </source>
</evidence>
<evidence type="ECO:0000313" key="3">
    <source>
        <dbReference type="Proteomes" id="UP000606922"/>
    </source>
</evidence>
<proteinExistence type="predicted"/>
<organism evidence="2 3">
    <name type="scientific">Conyzicola nivalis</name>
    <dbReference type="NCBI Taxonomy" id="1477021"/>
    <lineage>
        <taxon>Bacteria</taxon>
        <taxon>Bacillati</taxon>
        <taxon>Actinomycetota</taxon>
        <taxon>Actinomycetes</taxon>
        <taxon>Micrococcales</taxon>
        <taxon>Microbacteriaceae</taxon>
        <taxon>Conyzicola</taxon>
    </lineage>
</organism>
<gene>
    <name evidence="2" type="ORF">GCM10010979_25190</name>
</gene>
<comment type="caution">
    <text evidence="2">The sequence shown here is derived from an EMBL/GenBank/DDBJ whole genome shotgun (WGS) entry which is preliminary data.</text>
</comment>
<sequence>MPDGREQVGYVCLQQGIETDEVADERGAGRTDGGHAPTVRSLSLSKGLTGRAPFDKLRDRRSSGTGRVD</sequence>
<dbReference type="EMBL" id="BMGB01000001">
    <property type="protein sequence ID" value="GGB09543.1"/>
    <property type="molecule type" value="Genomic_DNA"/>
</dbReference>
<accession>A0A916WLK6</accession>
<protein>
    <submittedName>
        <fullName evidence="2">Uncharacterized protein</fullName>
    </submittedName>
</protein>
<feature type="region of interest" description="Disordered" evidence="1">
    <location>
        <begin position="21"/>
        <end position="69"/>
    </location>
</feature>
<dbReference type="Proteomes" id="UP000606922">
    <property type="component" value="Unassembled WGS sequence"/>
</dbReference>
<keyword evidence="3" id="KW-1185">Reference proteome</keyword>
<reference evidence="2" key="1">
    <citation type="journal article" date="2014" name="Int. J. Syst. Evol. Microbiol.">
        <title>Complete genome sequence of Corynebacterium casei LMG S-19264T (=DSM 44701T), isolated from a smear-ripened cheese.</title>
        <authorList>
            <consortium name="US DOE Joint Genome Institute (JGI-PGF)"/>
            <person name="Walter F."/>
            <person name="Albersmeier A."/>
            <person name="Kalinowski J."/>
            <person name="Ruckert C."/>
        </authorList>
    </citation>
    <scope>NUCLEOTIDE SEQUENCE</scope>
    <source>
        <strain evidence="2">CGMCC 1.12813</strain>
    </source>
</reference>
<evidence type="ECO:0000256" key="1">
    <source>
        <dbReference type="SAM" id="MobiDB-lite"/>
    </source>
</evidence>
<feature type="compositionally biased region" description="Basic and acidic residues" evidence="1">
    <location>
        <begin position="24"/>
        <end position="33"/>
    </location>
</feature>